<keyword evidence="2" id="KW-1185">Reference proteome</keyword>
<reference evidence="2" key="1">
    <citation type="journal article" date="2019" name="Int. J. Syst. Evol. Microbiol.">
        <title>The Global Catalogue of Microorganisms (GCM) 10K type strain sequencing project: providing services to taxonomists for standard genome sequencing and annotation.</title>
        <authorList>
            <consortium name="The Broad Institute Genomics Platform"/>
            <consortium name="The Broad Institute Genome Sequencing Center for Infectious Disease"/>
            <person name="Wu L."/>
            <person name="Ma J."/>
        </authorList>
    </citation>
    <scope>NUCLEOTIDE SEQUENCE [LARGE SCALE GENOMIC DNA]</scope>
    <source>
        <strain evidence="2">JCM 17068</strain>
    </source>
</reference>
<evidence type="ECO:0000313" key="2">
    <source>
        <dbReference type="Proteomes" id="UP001500426"/>
    </source>
</evidence>
<dbReference type="EMBL" id="BAABCS010000018">
    <property type="protein sequence ID" value="GAA4053493.1"/>
    <property type="molecule type" value="Genomic_DNA"/>
</dbReference>
<accession>A0ABP7UUS3</accession>
<proteinExistence type="predicted"/>
<gene>
    <name evidence="1" type="ORF">GCM10022388_19970</name>
</gene>
<dbReference type="RefSeq" id="WP_345094132.1">
    <property type="nucleotide sequence ID" value="NZ_BAABCS010000018.1"/>
</dbReference>
<comment type="caution">
    <text evidence="1">The sequence shown here is derived from an EMBL/GenBank/DDBJ whole genome shotgun (WGS) entry which is preliminary data.</text>
</comment>
<sequence length="295" mass="33970">MQYLRLSRKATPFYCPVTGEQLLYEDNYHSSVATLFHFIDIDGGKLIDEKPEIRLLYNEALEELLEGKYNNYNFKFDASEATKAFDVLVHVKLKNHTNTVLFELCDSGTACGPISNSVFIGIDMGFINTSEKAEIDFETFTFCFSGFENYESVLFNATKHKPLLNGYALFMEDTMGCGGFYFINNEEEWINLLPALVLLDHINQEYTSIPIEVFDSLQKVYLDYFNTGLYEQLPQDFTTDLNAVLTDYKIVFFGKVTDLLEANSEFSTELLEEFDNNTKTHLDDFLIFLSSYSKY</sequence>
<evidence type="ECO:0000313" key="1">
    <source>
        <dbReference type="EMBL" id="GAA4053493.1"/>
    </source>
</evidence>
<organism evidence="1 2">
    <name type="scientific">Flavobacterium chungnamense</name>
    <dbReference type="NCBI Taxonomy" id="706182"/>
    <lineage>
        <taxon>Bacteria</taxon>
        <taxon>Pseudomonadati</taxon>
        <taxon>Bacteroidota</taxon>
        <taxon>Flavobacteriia</taxon>
        <taxon>Flavobacteriales</taxon>
        <taxon>Flavobacteriaceae</taxon>
        <taxon>Flavobacterium</taxon>
    </lineage>
</organism>
<dbReference type="Proteomes" id="UP001500426">
    <property type="component" value="Unassembled WGS sequence"/>
</dbReference>
<protein>
    <submittedName>
        <fullName evidence="1">Uncharacterized protein</fullName>
    </submittedName>
</protein>
<name>A0ABP7UUS3_9FLAO</name>